<gene>
    <name evidence="2" type="primary">Ttc39c-L2</name>
    <name evidence="2" type="ORF">Hamer_G013115</name>
</gene>
<proteinExistence type="predicted"/>
<dbReference type="Proteomes" id="UP000747542">
    <property type="component" value="Unassembled WGS sequence"/>
</dbReference>
<feature type="compositionally biased region" description="Low complexity" evidence="1">
    <location>
        <begin position="309"/>
        <end position="319"/>
    </location>
</feature>
<evidence type="ECO:0000256" key="1">
    <source>
        <dbReference type="SAM" id="MobiDB-lite"/>
    </source>
</evidence>
<name>A0A8J5JWK4_HOMAM</name>
<accession>A0A8J5JWK4</accession>
<comment type="caution">
    <text evidence="2">The sequence shown here is derived from an EMBL/GenBank/DDBJ whole genome shotgun (WGS) entry which is preliminary data.</text>
</comment>
<feature type="non-terminal residue" evidence="2">
    <location>
        <position position="332"/>
    </location>
</feature>
<feature type="region of interest" description="Disordered" evidence="1">
    <location>
        <begin position="259"/>
        <end position="319"/>
    </location>
</feature>
<reference evidence="2" key="1">
    <citation type="journal article" date="2021" name="Sci. Adv.">
        <title>The American lobster genome reveals insights on longevity, neural, and immune adaptations.</title>
        <authorList>
            <person name="Polinski J.M."/>
            <person name="Zimin A.V."/>
            <person name="Clark K.F."/>
            <person name="Kohn A.B."/>
            <person name="Sadowski N."/>
            <person name="Timp W."/>
            <person name="Ptitsyn A."/>
            <person name="Khanna P."/>
            <person name="Romanova D.Y."/>
            <person name="Williams P."/>
            <person name="Greenwood S.J."/>
            <person name="Moroz L.L."/>
            <person name="Walt D.R."/>
            <person name="Bodnar A.G."/>
        </authorList>
    </citation>
    <scope>NUCLEOTIDE SEQUENCE</scope>
    <source>
        <strain evidence="2">GMGI-L3</strain>
    </source>
</reference>
<sequence length="332" mass="36127">ISHSQNVIDKLIIGGENRHPGLLWSPADHPGPPPVSVARLTVGGSRLSPRGKFSDGLIFGRGRYKMCSAGGNSNTSGGGDKGDGRGAEAESGSGQSLGPEEYTRLARDGIQLMLNNRFTEAEELFRHHTQDNLHMAMGHCYLTFMNAVMSFEEEKVTYSMETLRSMERRCGGGENGWFSSVKSIVMGSRNGQEQGEEPGSQLEQQVILADCQVLLAILTFLQQEIGSYVKGGWVLRKAWKVYEHAYTKVKRLYKQTFGEAQDVPPSSPTEEYHSSLHTNTDDLKSPGSWSVGPTGVPGPAEDSSESSHHSAPSSSSTSTLGLRFLFPSLYPT</sequence>
<dbReference type="Pfam" id="PF10300">
    <property type="entry name" value="Iml2-TPR_39"/>
    <property type="match status" value="1"/>
</dbReference>
<feature type="compositionally biased region" description="Basic and acidic residues" evidence="1">
    <location>
        <begin position="270"/>
        <end position="284"/>
    </location>
</feature>
<organism evidence="2 3">
    <name type="scientific">Homarus americanus</name>
    <name type="common">American lobster</name>
    <dbReference type="NCBI Taxonomy" id="6706"/>
    <lineage>
        <taxon>Eukaryota</taxon>
        <taxon>Metazoa</taxon>
        <taxon>Ecdysozoa</taxon>
        <taxon>Arthropoda</taxon>
        <taxon>Crustacea</taxon>
        <taxon>Multicrustacea</taxon>
        <taxon>Malacostraca</taxon>
        <taxon>Eumalacostraca</taxon>
        <taxon>Eucarida</taxon>
        <taxon>Decapoda</taxon>
        <taxon>Pleocyemata</taxon>
        <taxon>Astacidea</taxon>
        <taxon>Nephropoidea</taxon>
        <taxon>Nephropidae</taxon>
        <taxon>Homarus</taxon>
    </lineage>
</organism>
<evidence type="ECO:0000313" key="3">
    <source>
        <dbReference type="Proteomes" id="UP000747542"/>
    </source>
</evidence>
<dbReference type="PANTHER" id="PTHR31859:SF1">
    <property type="entry name" value="TETRATRICOPEPTIDE REPEAT PROTEIN 39C"/>
    <property type="match status" value="1"/>
</dbReference>
<dbReference type="InterPro" id="IPR019412">
    <property type="entry name" value="IML2/TPR_39"/>
</dbReference>
<dbReference type="EMBL" id="JAHLQT010024020">
    <property type="protein sequence ID" value="KAG7165615.1"/>
    <property type="molecule type" value="Genomic_DNA"/>
</dbReference>
<evidence type="ECO:0000313" key="2">
    <source>
        <dbReference type="EMBL" id="KAG7165615.1"/>
    </source>
</evidence>
<keyword evidence="3" id="KW-1185">Reference proteome</keyword>
<feature type="region of interest" description="Disordered" evidence="1">
    <location>
        <begin position="70"/>
        <end position="100"/>
    </location>
</feature>
<protein>
    <submittedName>
        <fullName evidence="2">Tetratricopeptide repeat protein 39C-like 2</fullName>
    </submittedName>
</protein>
<dbReference type="AlphaFoldDB" id="A0A8J5JWK4"/>
<dbReference type="GO" id="GO:0060271">
    <property type="term" value="P:cilium assembly"/>
    <property type="evidence" value="ECO:0007669"/>
    <property type="project" value="TreeGrafter"/>
</dbReference>
<dbReference type="PANTHER" id="PTHR31859">
    <property type="entry name" value="TETRATRICOPEPTIDE REPEAT PROTEIN 39 FAMILY MEMBER"/>
    <property type="match status" value="1"/>
</dbReference>